<proteinExistence type="predicted"/>
<keyword evidence="2" id="KW-1185">Reference proteome</keyword>
<evidence type="ECO:0000313" key="2">
    <source>
        <dbReference type="Proteomes" id="UP001064048"/>
    </source>
</evidence>
<name>A0ACC0JSF8_CHOFU</name>
<dbReference type="EMBL" id="CM046126">
    <property type="protein sequence ID" value="KAI8427073.1"/>
    <property type="molecule type" value="Genomic_DNA"/>
</dbReference>
<organism evidence="1 2">
    <name type="scientific">Choristoneura fumiferana</name>
    <name type="common">Spruce budworm moth</name>
    <name type="synonym">Archips fumiferana</name>
    <dbReference type="NCBI Taxonomy" id="7141"/>
    <lineage>
        <taxon>Eukaryota</taxon>
        <taxon>Metazoa</taxon>
        <taxon>Ecdysozoa</taxon>
        <taxon>Arthropoda</taxon>
        <taxon>Hexapoda</taxon>
        <taxon>Insecta</taxon>
        <taxon>Pterygota</taxon>
        <taxon>Neoptera</taxon>
        <taxon>Endopterygota</taxon>
        <taxon>Lepidoptera</taxon>
        <taxon>Glossata</taxon>
        <taxon>Ditrysia</taxon>
        <taxon>Tortricoidea</taxon>
        <taxon>Tortricidae</taxon>
        <taxon>Tortricinae</taxon>
        <taxon>Choristoneura</taxon>
    </lineage>
</organism>
<reference evidence="1 2" key="1">
    <citation type="journal article" date="2022" name="Genome Biol. Evol.">
        <title>The Spruce Budworm Genome: Reconstructing the Evolutionary History of Antifreeze Proteins.</title>
        <authorList>
            <person name="Beliveau C."/>
            <person name="Gagne P."/>
            <person name="Picq S."/>
            <person name="Vernygora O."/>
            <person name="Keeling C.I."/>
            <person name="Pinkney K."/>
            <person name="Doucet D."/>
            <person name="Wen F."/>
            <person name="Johnston J.S."/>
            <person name="Maaroufi H."/>
            <person name="Boyle B."/>
            <person name="Laroche J."/>
            <person name="Dewar K."/>
            <person name="Juretic N."/>
            <person name="Blackburn G."/>
            <person name="Nisole A."/>
            <person name="Brunet B."/>
            <person name="Brandao M."/>
            <person name="Lumley L."/>
            <person name="Duan J."/>
            <person name="Quan G."/>
            <person name="Lucarotti C.J."/>
            <person name="Roe A.D."/>
            <person name="Sperling F.A.H."/>
            <person name="Levesque R.C."/>
            <person name="Cusson M."/>
        </authorList>
    </citation>
    <scope>NUCLEOTIDE SEQUENCE [LARGE SCALE GENOMIC DNA]</scope>
    <source>
        <strain evidence="1">Glfc:IPQL:Cfum</strain>
    </source>
</reference>
<evidence type="ECO:0000313" key="1">
    <source>
        <dbReference type="EMBL" id="KAI8427073.1"/>
    </source>
</evidence>
<protein>
    <submittedName>
        <fullName evidence="1">Uncharacterized protein</fullName>
    </submittedName>
</protein>
<sequence>MVGVSPNTLCLSHFINALPAGLVYAVVGAALLGGSARPMLPHTSVVLVFIALLLHFATVVALAFAFAYVIDTSLMSPTSGRVLVNGKDTRSQQKEVRSQLGLCPQHNLFFSDLTVLEHIKGGTYGDARVSAENLLKKLNLQDKVDARTDQLSGGMKRRLQLACALAGGASVLVLDEPTSGLDVETRRELWDLLLVRHGAAGTLAGGASGLYWTSPPAGWTWRPDASCGTCCW</sequence>
<accession>A0ACC0JSF8</accession>
<gene>
    <name evidence="1" type="ORF">MSG28_014712</name>
</gene>
<dbReference type="Proteomes" id="UP001064048">
    <property type="component" value="Chromosome 26"/>
</dbReference>
<comment type="caution">
    <text evidence="1">The sequence shown here is derived from an EMBL/GenBank/DDBJ whole genome shotgun (WGS) entry which is preliminary data.</text>
</comment>